<dbReference type="Proteomes" id="UP001139125">
    <property type="component" value="Unassembled WGS sequence"/>
</dbReference>
<comment type="caution">
    <text evidence="2">The sequence shown here is derived from an EMBL/GenBank/DDBJ whole genome shotgun (WGS) entry which is preliminary data.</text>
</comment>
<accession>A0A9X2RII1</accession>
<keyword evidence="3" id="KW-1185">Reference proteome</keyword>
<evidence type="ECO:0000256" key="1">
    <source>
        <dbReference type="SAM" id="SignalP"/>
    </source>
</evidence>
<sequence length="255" mass="29224">MRVCLLFLISLLLIQNAAACSCGAPNVTGRYMVEDFIGVVAINSIEESEYYQEKRVYKAKLDSVQTFKGAFPDSVFISGTLEMSYVGQCEISVRPGQKWLLYLQQEKNGHYILSWCDNPLIISGSSGEPTPFAEKAQNQIEKLSYLKKNFPNLHSEYRIYYDLGIYSEFFVNLNNLQLDTESAYYMLTFNTDVEVDSVEIIKGFGEKVDQQIIQFLKTDSLWHGGNLSNPEYSIPYETKYLINMNYSKELKRVGF</sequence>
<reference evidence="2" key="1">
    <citation type="submission" date="2022-06" db="EMBL/GenBank/DDBJ databases">
        <title>Gracilimonas sp. CAU 1638 isolated from sea sediment.</title>
        <authorList>
            <person name="Kim W."/>
        </authorList>
    </citation>
    <scope>NUCLEOTIDE SEQUENCE</scope>
    <source>
        <strain evidence="2">CAU 1638</strain>
    </source>
</reference>
<dbReference type="RefSeq" id="WP_255135802.1">
    <property type="nucleotide sequence ID" value="NZ_JANDBC010000003.1"/>
</dbReference>
<organism evidence="2 3">
    <name type="scientific">Gracilimonas sediminicola</name>
    <dbReference type="NCBI Taxonomy" id="2952158"/>
    <lineage>
        <taxon>Bacteria</taxon>
        <taxon>Pseudomonadati</taxon>
        <taxon>Balneolota</taxon>
        <taxon>Balneolia</taxon>
        <taxon>Balneolales</taxon>
        <taxon>Balneolaceae</taxon>
        <taxon>Gracilimonas</taxon>
    </lineage>
</organism>
<keyword evidence="1" id="KW-0732">Signal</keyword>
<dbReference type="InterPro" id="IPR008993">
    <property type="entry name" value="TIMP-like_OB-fold"/>
</dbReference>
<feature type="chain" id="PRO_5040802757" evidence="1">
    <location>
        <begin position="20"/>
        <end position="255"/>
    </location>
</feature>
<evidence type="ECO:0000313" key="2">
    <source>
        <dbReference type="EMBL" id="MCP9292904.1"/>
    </source>
</evidence>
<protein>
    <submittedName>
        <fullName evidence="2">Uncharacterized protein</fullName>
    </submittedName>
</protein>
<proteinExistence type="predicted"/>
<dbReference type="AlphaFoldDB" id="A0A9X2RII1"/>
<feature type="signal peptide" evidence="1">
    <location>
        <begin position="1"/>
        <end position="19"/>
    </location>
</feature>
<dbReference type="EMBL" id="JANDBC010000003">
    <property type="protein sequence ID" value="MCP9292904.1"/>
    <property type="molecule type" value="Genomic_DNA"/>
</dbReference>
<gene>
    <name evidence="2" type="ORF">NM125_15040</name>
</gene>
<evidence type="ECO:0000313" key="3">
    <source>
        <dbReference type="Proteomes" id="UP001139125"/>
    </source>
</evidence>
<name>A0A9X2RII1_9BACT</name>
<dbReference type="PROSITE" id="PS51257">
    <property type="entry name" value="PROKAR_LIPOPROTEIN"/>
    <property type="match status" value="1"/>
</dbReference>
<dbReference type="Gene3D" id="2.40.50.120">
    <property type="match status" value="1"/>
</dbReference>